<feature type="domain" description="Myb-like" evidence="9">
    <location>
        <begin position="55"/>
        <end position="96"/>
    </location>
</feature>
<keyword evidence="4" id="KW-0747">Spliceosome</keyword>
<feature type="domain" description="Myb-like" evidence="9">
    <location>
        <begin position="1"/>
        <end position="50"/>
    </location>
</feature>
<evidence type="ECO:0000256" key="6">
    <source>
        <dbReference type="ARBA" id="ARBA00023125"/>
    </source>
</evidence>
<dbReference type="RefSeq" id="XP_010506911.1">
    <property type="nucleotide sequence ID" value="XM_010508609.1"/>
</dbReference>
<comment type="subcellular location">
    <subcellularLocation>
        <location evidence="1">Nucleus</location>
    </subcellularLocation>
</comment>
<dbReference type="Gene3D" id="1.10.10.60">
    <property type="entry name" value="Homeodomain-like"/>
    <property type="match status" value="2"/>
</dbReference>
<dbReference type="SUPFAM" id="SSF46689">
    <property type="entry name" value="Homeodomain-like"/>
    <property type="match status" value="1"/>
</dbReference>
<dbReference type="InterPro" id="IPR017930">
    <property type="entry name" value="Myb_dom"/>
</dbReference>
<evidence type="ECO:0000259" key="10">
    <source>
        <dbReference type="PROSITE" id="PS51294"/>
    </source>
</evidence>
<dbReference type="PANTHER" id="PTHR45885">
    <property type="entry name" value="CELL DIVISION CYCLE 5-LIKE PROTEIN"/>
    <property type="match status" value="1"/>
</dbReference>
<dbReference type="CDD" id="cd00167">
    <property type="entry name" value="SANT"/>
    <property type="match status" value="1"/>
</dbReference>
<sequence length="132" mass="15461">MADEWKSHEDVLLLEGIKKYGTFRWDKISTSFLLSQRSIDECKERFKSFVEPKAWTYEDDKKLRELAHIHQPSWTTIGGLMGRDPNLCYQRFMSLPSTSVSQKVEIPTPILGDKPKLAKQKGRCMKRKWIDV</sequence>
<dbReference type="InterPro" id="IPR001005">
    <property type="entry name" value="SANT/Myb"/>
</dbReference>
<evidence type="ECO:0000256" key="8">
    <source>
        <dbReference type="ARBA" id="ARBA00023242"/>
    </source>
</evidence>
<evidence type="ECO:0000256" key="1">
    <source>
        <dbReference type="ARBA" id="ARBA00004123"/>
    </source>
</evidence>
<gene>
    <name evidence="12" type="primary">LOC104783450</name>
</gene>
<dbReference type="SMART" id="SM00717">
    <property type="entry name" value="SANT"/>
    <property type="match status" value="2"/>
</dbReference>
<keyword evidence="6" id="KW-0238">DNA-binding</keyword>
<evidence type="ECO:0000256" key="7">
    <source>
        <dbReference type="ARBA" id="ARBA00023187"/>
    </source>
</evidence>
<dbReference type="PANTHER" id="PTHR45885:SF1">
    <property type="entry name" value="CELL DIVISION CYCLE 5-LIKE PROTEIN"/>
    <property type="match status" value="1"/>
</dbReference>
<keyword evidence="8" id="KW-0539">Nucleus</keyword>
<protein>
    <submittedName>
        <fullName evidence="12">Pre-mRNA-splicing factor CEF1-like</fullName>
    </submittedName>
</protein>
<keyword evidence="7" id="KW-0508">mRNA splicing</keyword>
<proteinExistence type="inferred from homology"/>
<comment type="similarity">
    <text evidence="2">Belongs to the CEF1 family.</text>
</comment>
<keyword evidence="11" id="KW-1185">Reference proteome</keyword>
<reference evidence="12" key="2">
    <citation type="submission" date="2025-08" db="UniProtKB">
        <authorList>
            <consortium name="RefSeq"/>
        </authorList>
    </citation>
    <scope>IDENTIFICATION</scope>
    <source>
        <tissue evidence="12">Leaf</tissue>
    </source>
</reference>
<evidence type="ECO:0000256" key="3">
    <source>
        <dbReference type="ARBA" id="ARBA00022664"/>
    </source>
</evidence>
<keyword evidence="5" id="KW-0677">Repeat</keyword>
<evidence type="ECO:0000259" key="9">
    <source>
        <dbReference type="PROSITE" id="PS50090"/>
    </source>
</evidence>
<dbReference type="Proteomes" id="UP000694864">
    <property type="component" value="Chromosome 4"/>
</dbReference>
<keyword evidence="3" id="KW-0507">mRNA processing</keyword>
<dbReference type="Pfam" id="PF00249">
    <property type="entry name" value="Myb_DNA-binding"/>
    <property type="match status" value="2"/>
</dbReference>
<dbReference type="InterPro" id="IPR009057">
    <property type="entry name" value="Homeodomain-like_sf"/>
</dbReference>
<evidence type="ECO:0000256" key="2">
    <source>
        <dbReference type="ARBA" id="ARBA00010506"/>
    </source>
</evidence>
<evidence type="ECO:0000256" key="4">
    <source>
        <dbReference type="ARBA" id="ARBA00022728"/>
    </source>
</evidence>
<reference evidence="11" key="1">
    <citation type="journal article" date="2014" name="Nat. Commun.">
        <title>The emerging biofuel crop Camelina sativa retains a highly undifferentiated hexaploid genome structure.</title>
        <authorList>
            <person name="Kagale S."/>
            <person name="Koh C."/>
            <person name="Nixon J."/>
            <person name="Bollina V."/>
            <person name="Clarke W.E."/>
            <person name="Tuteja R."/>
            <person name="Spillane C."/>
            <person name="Robinson S.J."/>
            <person name="Links M.G."/>
            <person name="Clarke C."/>
            <person name="Higgins E.E."/>
            <person name="Huebert T."/>
            <person name="Sharpe A.G."/>
            <person name="Parkin I.A."/>
        </authorList>
    </citation>
    <scope>NUCLEOTIDE SEQUENCE [LARGE SCALE GENOMIC DNA]</scope>
    <source>
        <strain evidence="11">cv. DH55</strain>
    </source>
</reference>
<organism evidence="11 12">
    <name type="scientific">Camelina sativa</name>
    <name type="common">False flax</name>
    <name type="synonym">Myagrum sativum</name>
    <dbReference type="NCBI Taxonomy" id="90675"/>
    <lineage>
        <taxon>Eukaryota</taxon>
        <taxon>Viridiplantae</taxon>
        <taxon>Streptophyta</taxon>
        <taxon>Embryophyta</taxon>
        <taxon>Tracheophyta</taxon>
        <taxon>Spermatophyta</taxon>
        <taxon>Magnoliopsida</taxon>
        <taxon>eudicotyledons</taxon>
        <taxon>Gunneridae</taxon>
        <taxon>Pentapetalae</taxon>
        <taxon>rosids</taxon>
        <taxon>malvids</taxon>
        <taxon>Brassicales</taxon>
        <taxon>Brassicaceae</taxon>
        <taxon>Camelineae</taxon>
        <taxon>Camelina</taxon>
    </lineage>
</organism>
<dbReference type="GeneID" id="104783450"/>
<name>A0ABM0YWJ1_CAMSA</name>
<dbReference type="PROSITE" id="PS50090">
    <property type="entry name" value="MYB_LIKE"/>
    <property type="match status" value="2"/>
</dbReference>
<dbReference type="PROSITE" id="PS51294">
    <property type="entry name" value="HTH_MYB"/>
    <property type="match status" value="1"/>
</dbReference>
<evidence type="ECO:0000256" key="5">
    <source>
        <dbReference type="ARBA" id="ARBA00022737"/>
    </source>
</evidence>
<evidence type="ECO:0000313" key="12">
    <source>
        <dbReference type="RefSeq" id="XP_010506911.1"/>
    </source>
</evidence>
<accession>A0ABM0YWJ1</accession>
<evidence type="ECO:0000313" key="11">
    <source>
        <dbReference type="Proteomes" id="UP000694864"/>
    </source>
</evidence>
<feature type="domain" description="HTH myb-type" evidence="10">
    <location>
        <begin position="1"/>
        <end position="54"/>
    </location>
</feature>
<dbReference type="InterPro" id="IPR047242">
    <property type="entry name" value="CDC5L/Cef1"/>
</dbReference>